<reference evidence="3 4" key="1">
    <citation type="submission" date="2016-07" db="EMBL/GenBank/DDBJ databases">
        <title>Pervasive Adenine N6-methylation of Active Genes in Fungi.</title>
        <authorList>
            <consortium name="DOE Joint Genome Institute"/>
            <person name="Mondo S.J."/>
            <person name="Dannebaum R.O."/>
            <person name="Kuo R.C."/>
            <person name="Labutti K."/>
            <person name="Haridas S."/>
            <person name="Kuo A."/>
            <person name="Salamov A."/>
            <person name="Ahrendt S.R."/>
            <person name="Lipzen A."/>
            <person name="Sullivan W."/>
            <person name="Andreopoulos W.B."/>
            <person name="Clum A."/>
            <person name="Lindquist E."/>
            <person name="Daum C."/>
            <person name="Ramamoorthy G.K."/>
            <person name="Gryganskyi A."/>
            <person name="Culley D."/>
            <person name="Magnuson J.K."/>
            <person name="James T.Y."/>
            <person name="O'Malley M.A."/>
            <person name="Stajich J.E."/>
            <person name="Spatafora J.W."/>
            <person name="Visel A."/>
            <person name="Grigoriev I.V."/>
        </authorList>
    </citation>
    <scope>NUCLEOTIDE SEQUENCE [LARGE SCALE GENOMIC DNA]</scope>
    <source>
        <strain evidence="3 4">62-1032</strain>
    </source>
</reference>
<protein>
    <submittedName>
        <fullName evidence="3">Eisosome component PIL1-domain-containing protein</fullName>
    </submittedName>
</protein>
<dbReference type="OrthoDB" id="5599269at2759"/>
<feature type="compositionally biased region" description="Basic and acidic residues" evidence="2">
    <location>
        <begin position="528"/>
        <end position="552"/>
    </location>
</feature>
<dbReference type="GO" id="GO:0005886">
    <property type="term" value="C:plasma membrane"/>
    <property type="evidence" value="ECO:0007669"/>
    <property type="project" value="TreeGrafter"/>
</dbReference>
<dbReference type="GO" id="GO:0006897">
    <property type="term" value="P:endocytosis"/>
    <property type="evidence" value="ECO:0007669"/>
    <property type="project" value="TreeGrafter"/>
</dbReference>
<evidence type="ECO:0000256" key="2">
    <source>
        <dbReference type="SAM" id="MobiDB-lite"/>
    </source>
</evidence>
<sequence>MTDSKDTKKGGLFSALREGMEKVQASLSDPSGLPHTLRQQAAQYNPHQNADTLKLQLAIKSASGVVIDEQALARETAMYSKNLFLWGKDDKGADLVDLTDRLAFLVYQTGEITKSHAERLNQSRQSLKDIRNFENELVPRRKQRETLAAKLASNKNANDAARLKSELEELEKDNATFESSLEALKRTKLHEAFALQFSAQRELGEKQAIIAGYGELLLRGFETDGFGADYKGHERTARVKGELGEALEAWSPTKPLIAAPELKEGGSSYLGRSDTQSFGSTHAAELSQLNDTSAPNPLAHMPTASTASTASTATPAHTRVLAPIPDVVTPTGERPRYQLSDPSPPIASRPVPPAPSHQPSSSSSTSSNIGVVGSPSHNLNLSPTPKDLGAAYTPPTSPLPAEPLEPTESGIPAGPTVAETGAPIVGTGGPASGQLPVRPHAASQAHDSNEAPIPLASLGGSFPSAEEEKRRLEQAQVEQARASQEGLSRVASTSRHSLDGSAEVGGGVPTTTEDLPAYMDGIGEEEEPSARAEREAAQILAAERERKDPSLV</sequence>
<feature type="compositionally biased region" description="Low complexity" evidence="2">
    <location>
        <begin position="357"/>
        <end position="367"/>
    </location>
</feature>
<keyword evidence="1" id="KW-0175">Coiled coil</keyword>
<keyword evidence="4" id="KW-1185">Reference proteome</keyword>
<proteinExistence type="predicted"/>
<dbReference type="AlphaFoldDB" id="A0A1Y2EC63"/>
<name>A0A1Y2EC63_9BASI</name>
<feature type="compositionally biased region" description="Pro residues" evidence="2">
    <location>
        <begin position="342"/>
        <end position="356"/>
    </location>
</feature>
<dbReference type="Proteomes" id="UP000193467">
    <property type="component" value="Unassembled WGS sequence"/>
</dbReference>
<organism evidence="3 4">
    <name type="scientific">Leucosporidium creatinivorum</name>
    <dbReference type="NCBI Taxonomy" id="106004"/>
    <lineage>
        <taxon>Eukaryota</taxon>
        <taxon>Fungi</taxon>
        <taxon>Dikarya</taxon>
        <taxon>Basidiomycota</taxon>
        <taxon>Pucciniomycotina</taxon>
        <taxon>Microbotryomycetes</taxon>
        <taxon>Leucosporidiales</taxon>
        <taxon>Leucosporidium</taxon>
    </lineage>
</organism>
<dbReference type="GO" id="GO:0036286">
    <property type="term" value="C:eisosome filament"/>
    <property type="evidence" value="ECO:0007669"/>
    <property type="project" value="TreeGrafter"/>
</dbReference>
<dbReference type="PANTHER" id="PTHR31962:SF1">
    <property type="entry name" value="SPHINGOLIPID LONG CHAIN BASE-RESPONSIVE PROTEIN PIL1"/>
    <property type="match status" value="1"/>
</dbReference>
<dbReference type="GO" id="GO:0070941">
    <property type="term" value="P:eisosome assembly"/>
    <property type="evidence" value="ECO:0007669"/>
    <property type="project" value="TreeGrafter"/>
</dbReference>
<feature type="region of interest" description="Disordered" evidence="2">
    <location>
        <begin position="291"/>
        <end position="552"/>
    </location>
</feature>
<feature type="coiled-coil region" evidence="1">
    <location>
        <begin position="153"/>
        <end position="187"/>
    </location>
</feature>
<feature type="compositionally biased region" description="Polar residues" evidence="2">
    <location>
        <begin position="481"/>
        <end position="495"/>
    </location>
</feature>
<dbReference type="STRING" id="106004.A0A1Y2EC63"/>
<feature type="compositionally biased region" description="Low complexity" evidence="2">
    <location>
        <begin position="299"/>
        <end position="318"/>
    </location>
</feature>
<evidence type="ECO:0000313" key="3">
    <source>
        <dbReference type="EMBL" id="ORY69132.1"/>
    </source>
</evidence>
<dbReference type="Pfam" id="PF13805">
    <property type="entry name" value="Pil1"/>
    <property type="match status" value="1"/>
</dbReference>
<dbReference type="EMBL" id="MCGR01000058">
    <property type="protein sequence ID" value="ORY69132.1"/>
    <property type="molecule type" value="Genomic_DNA"/>
</dbReference>
<comment type="caution">
    <text evidence="3">The sequence shown here is derived from an EMBL/GenBank/DDBJ whole genome shotgun (WGS) entry which is preliminary data.</text>
</comment>
<evidence type="ECO:0000256" key="1">
    <source>
        <dbReference type="SAM" id="Coils"/>
    </source>
</evidence>
<evidence type="ECO:0000313" key="4">
    <source>
        <dbReference type="Proteomes" id="UP000193467"/>
    </source>
</evidence>
<dbReference type="PANTHER" id="PTHR31962">
    <property type="entry name" value="SPHINGOLIPID LONG CHAIN BASE-RESPONSIVE PROTEIN PIL1"/>
    <property type="match status" value="1"/>
</dbReference>
<accession>A0A1Y2EC63</accession>
<dbReference type="InterPro" id="IPR027267">
    <property type="entry name" value="AH/BAR_dom_sf"/>
</dbReference>
<dbReference type="InParanoid" id="A0A1Y2EC63"/>
<dbReference type="Gene3D" id="1.20.1270.60">
    <property type="entry name" value="Arfaptin homology (AH) domain/BAR domain"/>
    <property type="match status" value="1"/>
</dbReference>
<gene>
    <name evidence="3" type="ORF">BCR35DRAFT_354681</name>
</gene>
<dbReference type="InterPro" id="IPR028245">
    <property type="entry name" value="PIL1/LSP1"/>
</dbReference>
<dbReference type="GO" id="GO:0008289">
    <property type="term" value="F:lipid binding"/>
    <property type="evidence" value="ECO:0007669"/>
    <property type="project" value="TreeGrafter"/>
</dbReference>